<dbReference type="RefSeq" id="XP_007318773.1">
    <property type="nucleotide sequence ID" value="XM_007318711.1"/>
</dbReference>
<feature type="region of interest" description="Disordered" evidence="1">
    <location>
        <begin position="1"/>
        <end position="90"/>
    </location>
</feature>
<feature type="compositionally biased region" description="Basic and acidic residues" evidence="1">
    <location>
        <begin position="62"/>
        <end position="90"/>
    </location>
</feature>
<accession>F8NXT8</accession>
<name>F8NXT8_SERL9</name>
<organism>
    <name type="scientific">Serpula lacrymans var. lacrymans (strain S7.9)</name>
    <name type="common">Dry rot fungus</name>
    <dbReference type="NCBI Taxonomy" id="578457"/>
    <lineage>
        <taxon>Eukaryota</taxon>
        <taxon>Fungi</taxon>
        <taxon>Dikarya</taxon>
        <taxon>Basidiomycota</taxon>
        <taxon>Agaricomycotina</taxon>
        <taxon>Agaricomycetes</taxon>
        <taxon>Agaricomycetidae</taxon>
        <taxon>Boletales</taxon>
        <taxon>Coniophorineae</taxon>
        <taxon>Serpulaceae</taxon>
        <taxon>Serpula</taxon>
    </lineage>
</organism>
<proteinExistence type="predicted"/>
<dbReference type="KEGG" id="sla:SERLADRAFT_408611"/>
<evidence type="ECO:0000256" key="1">
    <source>
        <dbReference type="SAM" id="MobiDB-lite"/>
    </source>
</evidence>
<evidence type="ECO:0000313" key="2">
    <source>
        <dbReference type="EMBL" id="EGO24754.1"/>
    </source>
</evidence>
<reference evidence="2" key="1">
    <citation type="submission" date="2011-04" db="EMBL/GenBank/DDBJ databases">
        <title>Evolution of plant cell wall degrading machinery underlies the functional diversity of forest fungi.</title>
        <authorList>
            <consortium name="US DOE Joint Genome Institute (JGI-PGF)"/>
            <person name="Eastwood D.C."/>
            <person name="Floudas D."/>
            <person name="Binder M."/>
            <person name="Majcherczyk A."/>
            <person name="Schneider P."/>
            <person name="Aerts A."/>
            <person name="Asiegbu F.O."/>
            <person name="Baker S.E."/>
            <person name="Barry K."/>
            <person name="Bendiksby M."/>
            <person name="Blumentritt M."/>
            <person name="Coutinho P.M."/>
            <person name="Cullen D."/>
            <person name="Cullen D."/>
            <person name="Gathman A."/>
            <person name="Goodell B."/>
            <person name="Henrissat B."/>
            <person name="Ihrmark K."/>
            <person name="Kauserud H."/>
            <person name="Kohler A."/>
            <person name="LaButti K."/>
            <person name="Lapidus A."/>
            <person name="Lavin J.L."/>
            <person name="Lee Y.-H."/>
            <person name="Lindquist E."/>
            <person name="Lilly W."/>
            <person name="Lucas S."/>
            <person name="Morin E."/>
            <person name="Murat C."/>
            <person name="Oguiza J.A."/>
            <person name="Park J."/>
            <person name="Pisabarro A.G."/>
            <person name="Riley R."/>
            <person name="Rosling A."/>
            <person name="Salamov A."/>
            <person name="Schmidt O."/>
            <person name="Schmutz J."/>
            <person name="Skrede I."/>
            <person name="Stenlid J."/>
            <person name="Wiebenga A."/>
            <person name="Xie X."/>
            <person name="Kues U."/>
            <person name="Hibbett D.S."/>
            <person name="Hoffmeister D."/>
            <person name="Hogberg N."/>
            <person name="Martin F."/>
            <person name="Grigoriev I.V."/>
            <person name="Watkinson S.C."/>
        </authorList>
    </citation>
    <scope>NUCLEOTIDE SEQUENCE</scope>
    <source>
        <strain evidence="2">S7.9</strain>
    </source>
</reference>
<feature type="compositionally biased region" description="Basic and acidic residues" evidence="1">
    <location>
        <begin position="25"/>
        <end position="36"/>
    </location>
</feature>
<protein>
    <submittedName>
        <fullName evidence="2">Uncharacterized protein</fullName>
    </submittedName>
</protein>
<dbReference type="Proteomes" id="UP000008064">
    <property type="component" value="Unassembled WGS sequence"/>
</dbReference>
<dbReference type="GeneID" id="18812765"/>
<dbReference type="AlphaFoldDB" id="F8NXT8"/>
<sequence length="118" mass="13771">MASQERSGSLLRNGYITNANRRQKTKDNNKEKKEEENGKEEDEVEERAGETTTATQNEEGTTTEKEKWIIAKGNGNEKERHWESYKDGQKNRAEKVKKLITIGQELLKEQKQKQKYNQ</sequence>
<feature type="compositionally biased region" description="Low complexity" evidence="1">
    <location>
        <begin position="50"/>
        <end position="60"/>
    </location>
</feature>
<gene>
    <name evidence="2" type="ORF">SERLADRAFT_408611</name>
</gene>
<dbReference type="HOGENOM" id="CLU_2074567_0_0_1"/>
<dbReference type="EMBL" id="GL945434">
    <property type="protein sequence ID" value="EGO24754.1"/>
    <property type="molecule type" value="Genomic_DNA"/>
</dbReference>